<dbReference type="GO" id="GO:0004385">
    <property type="term" value="F:GMP kinase activity"/>
    <property type="evidence" value="ECO:0007669"/>
    <property type="project" value="UniProtKB-EC"/>
</dbReference>
<evidence type="ECO:0000256" key="6">
    <source>
        <dbReference type="ARBA" id="ARBA00022840"/>
    </source>
</evidence>
<dbReference type="SMART" id="SM00072">
    <property type="entry name" value="GuKc"/>
    <property type="match status" value="1"/>
</dbReference>
<dbReference type="Proteomes" id="UP001162480">
    <property type="component" value="Chromosome 21"/>
</dbReference>
<dbReference type="InterPro" id="IPR008144">
    <property type="entry name" value="Guanylate_kin-like_dom"/>
</dbReference>
<dbReference type="EMBL" id="OX597834">
    <property type="protein sequence ID" value="CAI9738477.1"/>
    <property type="molecule type" value="Genomic_DNA"/>
</dbReference>
<dbReference type="PROSITE" id="PS00856">
    <property type="entry name" value="GUANYLATE_KINASE_1"/>
    <property type="match status" value="1"/>
</dbReference>
<dbReference type="HAMAP" id="MF_00328">
    <property type="entry name" value="Guanylate_kinase"/>
    <property type="match status" value="1"/>
</dbReference>
<evidence type="ECO:0000256" key="3">
    <source>
        <dbReference type="ARBA" id="ARBA00022679"/>
    </source>
</evidence>
<dbReference type="Pfam" id="PF00625">
    <property type="entry name" value="Guanylate_kin"/>
    <property type="match status" value="1"/>
</dbReference>
<dbReference type="GO" id="GO:0005829">
    <property type="term" value="C:cytosol"/>
    <property type="evidence" value="ECO:0007669"/>
    <property type="project" value="TreeGrafter"/>
</dbReference>
<keyword evidence="7" id="KW-0175">Coiled coil</keyword>
<proteinExistence type="inferred from homology"/>
<evidence type="ECO:0000256" key="2">
    <source>
        <dbReference type="ARBA" id="ARBA00012961"/>
    </source>
</evidence>
<dbReference type="SUPFAM" id="SSF52540">
    <property type="entry name" value="P-loop containing nucleoside triphosphate hydrolases"/>
    <property type="match status" value="1"/>
</dbReference>
<dbReference type="InterPro" id="IPR020590">
    <property type="entry name" value="Guanylate_kinase_CS"/>
</dbReference>
<dbReference type="PROSITE" id="PS50052">
    <property type="entry name" value="GUANYLATE_KINASE_2"/>
    <property type="match status" value="1"/>
</dbReference>
<dbReference type="CDD" id="cd00071">
    <property type="entry name" value="GMPK"/>
    <property type="match status" value="1"/>
</dbReference>
<evidence type="ECO:0000313" key="9">
    <source>
        <dbReference type="EMBL" id="CAI9738477.1"/>
    </source>
</evidence>
<organism evidence="9 10">
    <name type="scientific">Octopus vulgaris</name>
    <name type="common">Common octopus</name>
    <dbReference type="NCBI Taxonomy" id="6645"/>
    <lineage>
        <taxon>Eukaryota</taxon>
        <taxon>Metazoa</taxon>
        <taxon>Spiralia</taxon>
        <taxon>Lophotrochozoa</taxon>
        <taxon>Mollusca</taxon>
        <taxon>Cephalopoda</taxon>
        <taxon>Coleoidea</taxon>
        <taxon>Octopodiformes</taxon>
        <taxon>Octopoda</taxon>
        <taxon>Incirrata</taxon>
        <taxon>Octopodidae</taxon>
        <taxon>Octopus</taxon>
    </lineage>
</organism>
<evidence type="ECO:0000256" key="7">
    <source>
        <dbReference type="SAM" id="Coils"/>
    </source>
</evidence>
<evidence type="ECO:0000256" key="4">
    <source>
        <dbReference type="ARBA" id="ARBA00022741"/>
    </source>
</evidence>
<reference evidence="9" key="1">
    <citation type="submission" date="2023-08" db="EMBL/GenBank/DDBJ databases">
        <authorList>
            <person name="Alioto T."/>
            <person name="Alioto T."/>
            <person name="Gomez Garrido J."/>
        </authorList>
    </citation>
    <scope>NUCLEOTIDE SEQUENCE</scope>
</reference>
<accession>A0AA36BRB9</accession>
<dbReference type="InterPro" id="IPR017665">
    <property type="entry name" value="Guanylate_kinase"/>
</dbReference>
<evidence type="ECO:0000313" key="10">
    <source>
        <dbReference type="Proteomes" id="UP001162480"/>
    </source>
</evidence>
<dbReference type="FunFam" id="3.40.50.300:FF:000776">
    <property type="entry name" value="Guanylate kinase 2"/>
    <property type="match status" value="1"/>
</dbReference>
<keyword evidence="10" id="KW-1185">Reference proteome</keyword>
<dbReference type="PANTHER" id="PTHR23117:SF13">
    <property type="entry name" value="GUANYLATE KINASE"/>
    <property type="match status" value="1"/>
</dbReference>
<evidence type="ECO:0000259" key="8">
    <source>
        <dbReference type="PROSITE" id="PS50052"/>
    </source>
</evidence>
<keyword evidence="6" id="KW-0067">ATP-binding</keyword>
<protein>
    <recommendedName>
        <fullName evidence="2">guanylate kinase</fullName>
        <ecNumber evidence="2">2.7.4.8</ecNumber>
    </recommendedName>
</protein>
<dbReference type="InterPro" id="IPR008145">
    <property type="entry name" value="GK/Ca_channel_bsu"/>
</dbReference>
<gene>
    <name evidence="9" type="ORF">OCTVUL_1B021478</name>
</gene>
<feature type="domain" description="Guanylate kinase-like" evidence="8">
    <location>
        <begin position="37"/>
        <end position="219"/>
    </location>
</feature>
<dbReference type="Gene3D" id="3.30.63.10">
    <property type="entry name" value="Guanylate Kinase phosphate binding domain"/>
    <property type="match status" value="1"/>
</dbReference>
<dbReference type="NCBIfam" id="TIGR03263">
    <property type="entry name" value="guanyl_kin"/>
    <property type="match status" value="1"/>
</dbReference>
<evidence type="ECO:0000256" key="5">
    <source>
        <dbReference type="ARBA" id="ARBA00022777"/>
    </source>
</evidence>
<keyword evidence="3" id="KW-0808">Transferase</keyword>
<evidence type="ECO:0000256" key="1">
    <source>
        <dbReference type="ARBA" id="ARBA00005790"/>
    </source>
</evidence>
<keyword evidence="4" id="KW-0547">Nucleotide-binding</keyword>
<dbReference type="GO" id="GO:0005524">
    <property type="term" value="F:ATP binding"/>
    <property type="evidence" value="ECO:0007669"/>
    <property type="project" value="UniProtKB-KW"/>
</dbReference>
<feature type="coiled-coil region" evidence="7">
    <location>
        <begin position="160"/>
        <end position="188"/>
    </location>
</feature>
<dbReference type="FunFam" id="3.30.63.10:FF:000002">
    <property type="entry name" value="Guanylate kinase 1"/>
    <property type="match status" value="1"/>
</dbReference>
<sequence length="226" mass="25451">MHVRALSYLKTVCSSIVNFSTSPAASFSSTALKMSNIKTIVISGPSGAGKSTLLHLLMKDYPTSFAFSVSHTTRKPRPGEVDGKDYHFVTHKEFEEMIQNKKFLENAMFSGNYYGTSKAAVEEIQKTGRICILDVEINGVKSIKTTGLNAKYIFVQPPSIEALEKRLRDRKTETEESLRKRLDTANEALDYSKQPSVYDHIIVNDKCDEAYQKLKEVVQEDIEKLK</sequence>
<dbReference type="EC" id="2.7.4.8" evidence="2"/>
<comment type="similarity">
    <text evidence="1">Belongs to the guanylate kinase family.</text>
</comment>
<dbReference type="AlphaFoldDB" id="A0AA36BRB9"/>
<keyword evidence="5" id="KW-0418">Kinase</keyword>
<name>A0AA36BRB9_OCTVU</name>
<dbReference type="Gene3D" id="3.40.50.300">
    <property type="entry name" value="P-loop containing nucleotide triphosphate hydrolases"/>
    <property type="match status" value="1"/>
</dbReference>
<dbReference type="InterPro" id="IPR027417">
    <property type="entry name" value="P-loop_NTPase"/>
</dbReference>
<dbReference type="PANTHER" id="PTHR23117">
    <property type="entry name" value="GUANYLATE KINASE-RELATED"/>
    <property type="match status" value="1"/>
</dbReference>